<dbReference type="PANTHER" id="PTHR31170:SF21">
    <property type="match status" value="1"/>
</dbReference>
<keyword evidence="3" id="KW-1185">Reference proteome</keyword>
<evidence type="ECO:0000313" key="2">
    <source>
        <dbReference type="EMBL" id="KAL3532057.1"/>
    </source>
</evidence>
<protein>
    <submittedName>
        <fullName evidence="2">Uncharacterized protein</fullName>
    </submittedName>
</protein>
<gene>
    <name evidence="2" type="ORF">ACH5RR_005578</name>
</gene>
<evidence type="ECO:0000313" key="3">
    <source>
        <dbReference type="Proteomes" id="UP001630127"/>
    </source>
</evidence>
<reference evidence="2 3" key="1">
    <citation type="submission" date="2024-11" db="EMBL/GenBank/DDBJ databases">
        <title>A near-complete genome assembly of Cinchona calisaya.</title>
        <authorList>
            <person name="Lian D.C."/>
            <person name="Zhao X.W."/>
            <person name="Wei L."/>
        </authorList>
    </citation>
    <scope>NUCLEOTIDE SEQUENCE [LARGE SCALE GENOMIC DNA]</scope>
    <source>
        <tissue evidence="2">Nenye</tissue>
    </source>
</reference>
<sequence length="450" mass="51623">MGDNLIIDENDRDHHSIKIWEVNEDLLARMQQKISAAPQILSASAGQSSCCIFRVPKSLNDINGQHYQPHIVSIGPYHHGKPQLAMIEEQKWRFLGTLLNRTKNNGVDLEDYLRAIHPLAAKARECYSEGIKFNTDEFIEMLVLDGCFIIELFRKLGGVVQFEHDDPLISMSWVYSFFLRDLIRLENQIPFFILRCLFDLTLMSDEEKTGPSLGRLTLNFFDNALPRPDAVLAKHSRLEGKHLLDFLRSSFIPQEQCEPKPDGFPKTHVIQCISYLRRAGIDLKPGKEDSFLAIKFNRGVIEMPTIALDDFMSSFLLNCVAYEQCHGGSSKHMTTYATLLDCLINTSKDVQFLCDRNIIENYFGTDAEITKFINNLGKDVTLDIDSCYLSRLFNEVNEYYHNNWHVQWASFKYTYFNTPWSFISALAAFVLLVLTVLQTLYTILGYVAPK</sequence>
<keyword evidence="1" id="KW-1133">Transmembrane helix</keyword>
<keyword evidence="1" id="KW-0472">Membrane</keyword>
<dbReference type="Proteomes" id="UP001630127">
    <property type="component" value="Unassembled WGS sequence"/>
</dbReference>
<dbReference type="PANTHER" id="PTHR31170">
    <property type="entry name" value="BNAC04G53230D PROTEIN"/>
    <property type="match status" value="1"/>
</dbReference>
<dbReference type="EMBL" id="JBJUIK010000003">
    <property type="protein sequence ID" value="KAL3532057.1"/>
    <property type="molecule type" value="Genomic_DNA"/>
</dbReference>
<keyword evidence="1" id="KW-0812">Transmembrane</keyword>
<proteinExistence type="predicted"/>
<dbReference type="Pfam" id="PF03140">
    <property type="entry name" value="DUF247"/>
    <property type="match status" value="1"/>
</dbReference>
<comment type="caution">
    <text evidence="2">The sequence shown here is derived from an EMBL/GenBank/DDBJ whole genome shotgun (WGS) entry which is preliminary data.</text>
</comment>
<dbReference type="AlphaFoldDB" id="A0ABD3ALM2"/>
<organism evidence="2 3">
    <name type="scientific">Cinchona calisaya</name>
    <dbReference type="NCBI Taxonomy" id="153742"/>
    <lineage>
        <taxon>Eukaryota</taxon>
        <taxon>Viridiplantae</taxon>
        <taxon>Streptophyta</taxon>
        <taxon>Embryophyta</taxon>
        <taxon>Tracheophyta</taxon>
        <taxon>Spermatophyta</taxon>
        <taxon>Magnoliopsida</taxon>
        <taxon>eudicotyledons</taxon>
        <taxon>Gunneridae</taxon>
        <taxon>Pentapetalae</taxon>
        <taxon>asterids</taxon>
        <taxon>lamiids</taxon>
        <taxon>Gentianales</taxon>
        <taxon>Rubiaceae</taxon>
        <taxon>Cinchonoideae</taxon>
        <taxon>Cinchoneae</taxon>
        <taxon>Cinchona</taxon>
    </lineage>
</organism>
<feature type="transmembrane region" description="Helical" evidence="1">
    <location>
        <begin position="420"/>
        <end position="447"/>
    </location>
</feature>
<evidence type="ECO:0000256" key="1">
    <source>
        <dbReference type="SAM" id="Phobius"/>
    </source>
</evidence>
<dbReference type="InterPro" id="IPR004158">
    <property type="entry name" value="DUF247_pln"/>
</dbReference>
<accession>A0ABD3ALM2</accession>
<name>A0ABD3ALM2_9GENT</name>